<dbReference type="Proteomes" id="UP001283361">
    <property type="component" value="Unassembled WGS sequence"/>
</dbReference>
<sequence length="148" mass="16131">MEIRFCRTPVPLEPSHPLISYGHRTNQGRAPYTDVTNTGPIKGEHPTQIQDQSRASTLHRCDRYRTNQGRAPYPDVTDGSTALAGVSCSDRMLACLLTPGCTGCGPGCTGAAPEIPQIPRVETSCTSDQRMREHSGRGNTLLEFSLQF</sequence>
<comment type="caution">
    <text evidence="1">The sequence shown here is derived from an EMBL/GenBank/DDBJ whole genome shotgun (WGS) entry which is preliminary data.</text>
</comment>
<reference evidence="1" key="1">
    <citation type="journal article" date="2023" name="G3 (Bethesda)">
        <title>A reference genome for the long-term kleptoplast-retaining sea slug Elysia crispata morphotype clarki.</title>
        <authorList>
            <person name="Eastman K.E."/>
            <person name="Pendleton A.L."/>
            <person name="Shaikh M.A."/>
            <person name="Suttiyut T."/>
            <person name="Ogas R."/>
            <person name="Tomko P."/>
            <person name="Gavelis G."/>
            <person name="Widhalm J.R."/>
            <person name="Wisecaver J.H."/>
        </authorList>
    </citation>
    <scope>NUCLEOTIDE SEQUENCE</scope>
    <source>
        <strain evidence="1">ECLA1</strain>
    </source>
</reference>
<evidence type="ECO:0000313" key="1">
    <source>
        <dbReference type="EMBL" id="KAK3793905.1"/>
    </source>
</evidence>
<dbReference type="AlphaFoldDB" id="A0AAE1E547"/>
<accession>A0AAE1E547</accession>
<keyword evidence="2" id="KW-1185">Reference proteome</keyword>
<dbReference type="EMBL" id="JAWDGP010001166">
    <property type="protein sequence ID" value="KAK3793905.1"/>
    <property type="molecule type" value="Genomic_DNA"/>
</dbReference>
<protein>
    <submittedName>
        <fullName evidence="1">Uncharacterized protein</fullName>
    </submittedName>
</protein>
<organism evidence="1 2">
    <name type="scientific">Elysia crispata</name>
    <name type="common">lettuce slug</name>
    <dbReference type="NCBI Taxonomy" id="231223"/>
    <lineage>
        <taxon>Eukaryota</taxon>
        <taxon>Metazoa</taxon>
        <taxon>Spiralia</taxon>
        <taxon>Lophotrochozoa</taxon>
        <taxon>Mollusca</taxon>
        <taxon>Gastropoda</taxon>
        <taxon>Heterobranchia</taxon>
        <taxon>Euthyneura</taxon>
        <taxon>Panpulmonata</taxon>
        <taxon>Sacoglossa</taxon>
        <taxon>Placobranchoidea</taxon>
        <taxon>Plakobranchidae</taxon>
        <taxon>Elysia</taxon>
    </lineage>
</organism>
<proteinExistence type="predicted"/>
<evidence type="ECO:0000313" key="2">
    <source>
        <dbReference type="Proteomes" id="UP001283361"/>
    </source>
</evidence>
<gene>
    <name evidence="1" type="ORF">RRG08_033481</name>
</gene>
<name>A0AAE1E547_9GAST</name>